<dbReference type="OrthoDB" id="4062597at2759"/>
<proteinExistence type="predicted"/>
<reference evidence="1" key="1">
    <citation type="journal article" date="2009" name="Proc. Natl. Acad. Sci. U.S.A.">
        <title>Eukaryote-to-eukaryote gene transfer events revealed by the genome sequence of the wine yeast Saccharomyces cerevisiae EC1118.</title>
        <authorList>
            <person name="Novo M."/>
            <person name="Bigey F."/>
            <person name="Beyne E."/>
            <person name="Galeote V."/>
            <person name="Gavory F."/>
            <person name="Mallet S."/>
            <person name="Cambot B."/>
            <person name="Legras J.L."/>
            <person name="Wincker P."/>
            <person name="Casaregola S."/>
            <person name="Dequin S."/>
        </authorList>
    </citation>
    <scope>NUCLEOTIDE SEQUENCE [LARGE SCALE GENOMIC DNA]</scope>
    <source>
        <strain evidence="1">Lalvin EC1118</strain>
        <strain>Lalvin EC1118 / Prise de mousse</strain>
    </source>
</reference>
<organism evidence="1">
    <name type="scientific">Saccharomyces cerevisiae (strain Lalvin EC1118 / Prise de mousse)</name>
    <name type="common">Baker's yeast</name>
    <dbReference type="NCBI Taxonomy" id="643680"/>
    <lineage>
        <taxon>Eukaryota</taxon>
        <taxon>Fungi</taxon>
        <taxon>Dikarya</taxon>
        <taxon>Ascomycota</taxon>
        <taxon>Saccharomycotina</taxon>
        <taxon>Saccharomycetes</taxon>
        <taxon>Saccharomycetales</taxon>
        <taxon>Saccharomycetaceae</taxon>
        <taxon>Saccharomyces</taxon>
    </lineage>
</organism>
<protein>
    <submittedName>
        <fullName evidence="1">Rmd6p</fullName>
    </submittedName>
</protein>
<evidence type="ECO:0000313" key="1">
    <source>
        <dbReference type="EMBL" id="CAY82268.1"/>
    </source>
</evidence>
<gene>
    <name evidence="1" type="ORF">EC1118_1N18_1244g</name>
</gene>
<accession>C8ZFV2</accession>
<name>C8ZFV2_YEAS8</name>
<dbReference type="HOGENOM" id="CLU_107283_0_0_1"/>
<sequence>MSACPCNIVILPVEILKNSSKDTKYSLYTTINRGYDVPRLKYGIIVSPRVHSLETLFSDLGFDKNIEKSSLYLLLNDPTLAYPNFHEHFEQLKGETNKDLSLPTYYIPKVQFLTEAFDSEHTLATIGYKPNNKESYEITGFTSMGNGYGIKLFNYSVIHMMRSHKCKRVVADIIMEHDLLGYYEKKLGFVEVQRFKVLKEQHQVKVFDDKVDFTKDFHVIKMIKELGNHKLWWYSPVHTQFE</sequence>
<dbReference type="EMBL" id="FN393083">
    <property type="protein sequence ID" value="CAY82268.1"/>
    <property type="molecule type" value="Genomic_DNA"/>
</dbReference>
<dbReference type="AlphaFoldDB" id="C8ZFV2"/>